<name>D7F1P6_9ACTN</name>
<evidence type="ECO:0000256" key="4">
    <source>
        <dbReference type="ARBA" id="ARBA00023136"/>
    </source>
</evidence>
<feature type="transmembrane region" description="Helical" evidence="6">
    <location>
        <begin position="216"/>
        <end position="237"/>
    </location>
</feature>
<feature type="transmembrane region" description="Helical" evidence="6">
    <location>
        <begin position="243"/>
        <end position="260"/>
    </location>
</feature>
<organism evidence="7">
    <name type="scientific">Streptomyces longisporoflavus</name>
    <dbReference type="NCBI Taxonomy" id="28044"/>
    <lineage>
        <taxon>Bacteria</taxon>
        <taxon>Bacillati</taxon>
        <taxon>Actinomycetota</taxon>
        <taxon>Actinomycetes</taxon>
        <taxon>Kitasatosporales</taxon>
        <taxon>Streptomycetaceae</taxon>
        <taxon>Streptomyces</taxon>
    </lineage>
</organism>
<evidence type="ECO:0000313" key="7">
    <source>
        <dbReference type="EMBL" id="ACR50799.1"/>
    </source>
</evidence>
<proteinExistence type="predicted"/>
<feature type="transmembrane region" description="Helical" evidence="6">
    <location>
        <begin position="265"/>
        <end position="283"/>
    </location>
</feature>
<feature type="region of interest" description="Disordered" evidence="5">
    <location>
        <begin position="12"/>
        <end position="34"/>
    </location>
</feature>
<sequence>MHPLTGVFFVTRSPTVPSPTTAPDTTAPPPVAAPDTAATRRMLLGPMVIGLFLVLAFAGLMIPALQDPQPHDVPIGVVGPAGTGDKIDQQLQAGSPDAFDVTSYRSEGAARDALMDHEIYGALLFTAPQEPPTLLVAGAAGDAPVRVVTAAYEELTRQAGATGEIQDVAPLPESDSRGVSGLLLSIALVIGALLFQAVLSLMAARLPARKRFLAGLGYAVIAGGVGALLAGPVIGAFDGSFPQLFGVAVLLSLAVIGVVAACQGLLGVLGVAVGALVVLPLGVSSSGGPVDYHFLPDFYSTISQYMPMGSAITSLRRIFYFDGNNVMTPLLTLAVWVAVAWIIALVAERVRPFRPAVLVVPVSELPPGYLPDRRAGRAS</sequence>
<comment type="subcellular location">
    <subcellularLocation>
        <location evidence="1">Membrane</location>
        <topology evidence="1">Multi-pass membrane protein</topology>
    </subcellularLocation>
</comment>
<accession>D7F1P6</accession>
<evidence type="ECO:0000256" key="3">
    <source>
        <dbReference type="ARBA" id="ARBA00022989"/>
    </source>
</evidence>
<dbReference type="GO" id="GO:0016020">
    <property type="term" value="C:membrane"/>
    <property type="evidence" value="ECO:0007669"/>
    <property type="project" value="UniProtKB-SubCell"/>
</dbReference>
<dbReference type="EMBL" id="FJ462704">
    <property type="protein sequence ID" value="ACR50799.1"/>
    <property type="molecule type" value="Genomic_DNA"/>
</dbReference>
<dbReference type="PANTHER" id="PTHR43077">
    <property type="entry name" value="TRANSPORT PERMEASE YVFS-RELATED"/>
    <property type="match status" value="1"/>
</dbReference>
<feature type="transmembrane region" description="Helical" evidence="6">
    <location>
        <begin position="182"/>
        <end position="204"/>
    </location>
</feature>
<feature type="compositionally biased region" description="Low complexity" evidence="5">
    <location>
        <begin position="12"/>
        <end position="25"/>
    </location>
</feature>
<reference evidence="7" key="1">
    <citation type="submission" date="2008-11" db="EMBL/GenBank/DDBJ databases">
        <title>Different origins of the tetronate ring in near mirror-image antibiotics:evidence for convergent evolution?</title>
        <authorList>
            <person name="Demydchuk Y.A."/>
            <person name="Sun Y."/>
            <person name="Leadlay P.F."/>
        </authorList>
    </citation>
    <scope>NUCLEOTIDE SEQUENCE</scope>
    <source>
        <strain evidence="7">NCIMB 11426</strain>
    </source>
</reference>
<dbReference type="AlphaFoldDB" id="D7F1P6"/>
<keyword evidence="2 6" id="KW-0812">Transmembrane</keyword>
<keyword evidence="3 6" id="KW-1133">Transmembrane helix</keyword>
<dbReference type="PANTHER" id="PTHR43077:SF5">
    <property type="entry name" value="PHAGE INFECTION PROTEIN"/>
    <property type="match status" value="1"/>
</dbReference>
<evidence type="ECO:0000256" key="2">
    <source>
        <dbReference type="ARBA" id="ARBA00022692"/>
    </source>
</evidence>
<protein>
    <submittedName>
        <fullName evidence="7">Putative membrane protein</fullName>
    </submittedName>
</protein>
<gene>
    <name evidence="7" type="primary">tsn23</name>
</gene>
<evidence type="ECO:0000256" key="1">
    <source>
        <dbReference type="ARBA" id="ARBA00004141"/>
    </source>
</evidence>
<evidence type="ECO:0000256" key="6">
    <source>
        <dbReference type="SAM" id="Phobius"/>
    </source>
</evidence>
<keyword evidence="4 6" id="KW-0472">Membrane</keyword>
<feature type="transmembrane region" description="Helical" evidence="6">
    <location>
        <begin position="43"/>
        <end position="65"/>
    </location>
</feature>
<dbReference type="InterPro" id="IPR051328">
    <property type="entry name" value="T7SS_ABC-Transporter"/>
</dbReference>
<feature type="transmembrane region" description="Helical" evidence="6">
    <location>
        <begin position="326"/>
        <end position="347"/>
    </location>
</feature>
<evidence type="ECO:0000256" key="5">
    <source>
        <dbReference type="SAM" id="MobiDB-lite"/>
    </source>
</evidence>